<dbReference type="EMBL" id="RBAL01000004">
    <property type="protein sequence ID" value="RKN44003.1"/>
    <property type="molecule type" value="Genomic_DNA"/>
</dbReference>
<evidence type="ECO:0000259" key="1">
    <source>
        <dbReference type="Pfam" id="PF01261"/>
    </source>
</evidence>
<keyword evidence="2" id="KW-0413">Isomerase</keyword>
<dbReference type="Proteomes" id="UP000272474">
    <property type="component" value="Unassembled WGS sequence"/>
</dbReference>
<protein>
    <submittedName>
        <fullName evidence="2">Sugar phosphate isomerase/epimerase</fullName>
    </submittedName>
</protein>
<feature type="domain" description="Xylose isomerase-like TIM barrel" evidence="1">
    <location>
        <begin position="30"/>
        <end position="265"/>
    </location>
</feature>
<dbReference type="PANTHER" id="PTHR12110:SF53">
    <property type="entry name" value="BLR5974 PROTEIN"/>
    <property type="match status" value="1"/>
</dbReference>
<organism evidence="2 3">
    <name type="scientific">Streptomyces hoynatensis</name>
    <dbReference type="NCBI Taxonomy" id="1141874"/>
    <lineage>
        <taxon>Bacteria</taxon>
        <taxon>Bacillati</taxon>
        <taxon>Actinomycetota</taxon>
        <taxon>Actinomycetes</taxon>
        <taxon>Kitasatosporales</taxon>
        <taxon>Streptomycetaceae</taxon>
        <taxon>Streptomyces</taxon>
    </lineage>
</organism>
<evidence type="ECO:0000313" key="2">
    <source>
        <dbReference type="EMBL" id="RKN44003.1"/>
    </source>
</evidence>
<dbReference type="OrthoDB" id="1900402at2"/>
<accession>A0A3A9Z6W6</accession>
<dbReference type="Gene3D" id="3.20.20.150">
    <property type="entry name" value="Divalent-metal-dependent TIM barrel enzymes"/>
    <property type="match status" value="1"/>
</dbReference>
<reference evidence="2 3" key="1">
    <citation type="journal article" date="2014" name="Int. J. Syst. Evol. Microbiol.">
        <title>Streptomyces hoynatensis sp. nov., isolated from deep marine sediment.</title>
        <authorList>
            <person name="Veyisoglu A."/>
            <person name="Sahin N."/>
        </authorList>
    </citation>
    <scope>NUCLEOTIDE SEQUENCE [LARGE SCALE GENOMIC DNA]</scope>
    <source>
        <strain evidence="2 3">KCTC 29097</strain>
    </source>
</reference>
<gene>
    <name evidence="2" type="ORF">D7294_10020</name>
</gene>
<dbReference type="GO" id="GO:0016853">
    <property type="term" value="F:isomerase activity"/>
    <property type="evidence" value="ECO:0007669"/>
    <property type="project" value="UniProtKB-KW"/>
</dbReference>
<keyword evidence="3" id="KW-1185">Reference proteome</keyword>
<dbReference type="RefSeq" id="WP_120677756.1">
    <property type="nucleotide sequence ID" value="NZ_RBAL01000004.1"/>
</dbReference>
<dbReference type="PANTHER" id="PTHR12110">
    <property type="entry name" value="HYDROXYPYRUVATE ISOMERASE"/>
    <property type="match status" value="1"/>
</dbReference>
<dbReference type="AlphaFoldDB" id="A0A3A9Z6W6"/>
<sequence>MPHPPAPLALGGTTYSWMHQATLTEALRGLAEAGFTQVELTTAAPHLQSGAAGTLERHALVRELRALGLTPTSVNPGFLDINLLSPSNEFRALSLRAMLDELELAADLGAPYVIAMPGRRHALSPAPDEACRWWLDQALDTLVTRGEALGVALALETNPYGYLGSAAQLTEIADRVDSPWLGIAYDAANTLTVENVADGVRTAAHRLKIAHVSDTWRDRWVHTSPGRGEVDFAAYADALREVGYTGPTIYELIDMEPPGPRLARDIATFGQYGWTTEAVGDLPAAPRRRPAAQGEGS</sequence>
<dbReference type="Pfam" id="PF01261">
    <property type="entry name" value="AP_endonuc_2"/>
    <property type="match status" value="1"/>
</dbReference>
<dbReference type="InterPro" id="IPR036237">
    <property type="entry name" value="Xyl_isomerase-like_sf"/>
</dbReference>
<comment type="caution">
    <text evidence="2">The sequence shown here is derived from an EMBL/GenBank/DDBJ whole genome shotgun (WGS) entry which is preliminary data.</text>
</comment>
<evidence type="ECO:0000313" key="3">
    <source>
        <dbReference type="Proteomes" id="UP000272474"/>
    </source>
</evidence>
<proteinExistence type="predicted"/>
<dbReference type="InterPro" id="IPR050312">
    <property type="entry name" value="IolE/XylAMocC-like"/>
</dbReference>
<name>A0A3A9Z6W6_9ACTN</name>
<dbReference type="InterPro" id="IPR013022">
    <property type="entry name" value="Xyl_isomerase-like_TIM-brl"/>
</dbReference>
<dbReference type="SUPFAM" id="SSF51658">
    <property type="entry name" value="Xylose isomerase-like"/>
    <property type="match status" value="1"/>
</dbReference>